<evidence type="ECO:0000256" key="1">
    <source>
        <dbReference type="ARBA" id="ARBA00004167"/>
    </source>
</evidence>
<dbReference type="GO" id="GO:0016020">
    <property type="term" value="C:membrane"/>
    <property type="evidence" value="ECO:0007669"/>
    <property type="project" value="UniProtKB-SubCell"/>
</dbReference>
<keyword evidence="2" id="KW-0433">Leucine-rich repeat</keyword>
<feature type="transmembrane region" description="Helical" evidence="8">
    <location>
        <begin position="1092"/>
        <end position="1112"/>
    </location>
</feature>
<sequence length="1370" mass="145780">MAGESFLFVATVVAAVVHSANAHGTCSCELGRSQCNPTMRLIGAVFALVRFVSVQFASAAGTCGCEHRYDLLMQFYNATNGQNWNSNSGWGTEQLAWYGVTCTDAGPASSSDITNILLSSNNLVGTLPSLLVLFANITAFDLGKNSLRGTIPDGWSAFTKLSNLNLNNNQLTGTLPAVLSSVTTLVAINLNSNSITCSIPAEWSSLTQLKTLDMSSNSITGSMPHEWQSLTQLNYVGLSSNQLVGSLPPEWSSLLLLANVYLASNSISGSLPHEWQSLTQLVNLDLSNNQLVGSLPPEWSSLTQLKTLYLPSNSITGSLPPGWGALIRLKKLDLTQNMLDGSLPPEWSTLTQLSELSLSNVGPENGNLTGTLPSSWSSLSQLTKLDASYHSLSGSLPPSWSNITKLTSLMLDSNSIIGSLPAEWAQMQSLTTLSLNTNQINGTLPASWSAMASLSLLDVGFNQIEGTLPDAWEILNSLTAISADSNQLNGTLPSSWSSLTSLYYLQLGSNSLTGTLPQSWSALVNMATLSLSGNSLSGSLPASWSKMASMSSLSASNNNLSGSISAEWSFKHLINLHLSSNNISGTIPSFIASNTGLVTLDLSHNMLTGALPAWGKLTALSSLNLGSNNLSGSLPTSWNVMTSLNTLDISSNNVSGTLPSVWSALTGLTTLSLASNALNGSLPPSWSQMIMLETLDLSNNRLTSSLPSSWSTLTLLRSLSLNSNNLTGPLPQSWSALATLESLYLSSNSITGNLPLQWFSMASLTTLDLGTNNISGSLPHEWSTMTQLTTLNLNSNNLVGEIPSSWCAMNATAIYFSNNCLFGEVDCSPDDNSTVWGLCGTRVNLDAMNGSCTNPPDPVYDWPPYCRTLSPQKSLSKTLQPSNIIISSSETVHHTITKVDRNAQLSTSHVTESSSNGDMTKTVKQSNPLIPHLPTLNIASATSFSTATSLVAIVGVVQGDPGAAQMLVVLLGSPCVMPDSSGTRRSSLQLPATALASLCPILLLTQNSDVDPAVVIGANIGLSAAVLVVQVLVVAALCWRRGPSFPLSPAEVLPVAALARFPAVSIKVALWLLPGTLWGVVQLHATDAYAGALRYIITVVAACYALGVLYMLDVLVYRRCVLSESFGLVFSEFSTPFVFSPPVPRVLAPYVCSRLGVWGPADQRKSFGSPMVVSYLPRYSRWVWVVGPLVSMAVIILNTVDPDGIISAVVACDGLQGAAVALLLATALFYAVCMPDRSVLISLVFSLGNGHNAIVSLLGLLSRHEIISRDAVVTTAVVGAYVFMAGKLASFLIQFWESFHLAKLYPEVMNSKPTGKENGIQCGEDHFVQEHHDDVLSMSFGPLSSCSEIRRRAALKQIVELICCESNLWR</sequence>
<feature type="transmembrane region" description="Helical" evidence="8">
    <location>
        <begin position="1273"/>
        <end position="1293"/>
    </location>
</feature>
<keyword evidence="8" id="KW-1133">Transmembrane helix</keyword>
<dbReference type="PANTHER" id="PTHR48053">
    <property type="entry name" value="LEUCINE RICH REPEAT FAMILY PROTEIN, EXPRESSED"/>
    <property type="match status" value="1"/>
</dbReference>
<dbReference type="SUPFAM" id="SSF52058">
    <property type="entry name" value="L domain-like"/>
    <property type="match status" value="2"/>
</dbReference>
<dbReference type="EMBL" id="CYKH01002217">
    <property type="protein sequence ID" value="CUG93999.1"/>
    <property type="molecule type" value="Genomic_DNA"/>
</dbReference>
<feature type="signal peptide" evidence="9">
    <location>
        <begin position="1"/>
        <end position="22"/>
    </location>
</feature>
<feature type="transmembrane region" description="Helical" evidence="8">
    <location>
        <begin position="1013"/>
        <end position="1039"/>
    </location>
</feature>
<evidence type="ECO:0000256" key="2">
    <source>
        <dbReference type="ARBA" id="ARBA00022614"/>
    </source>
</evidence>
<dbReference type="PRINTS" id="PR00019">
    <property type="entry name" value="LEURICHRPT"/>
</dbReference>
<protein>
    <submittedName>
        <fullName evidence="10">GP46-like surface antigen, putative</fullName>
    </submittedName>
</protein>
<evidence type="ECO:0000313" key="10">
    <source>
        <dbReference type="EMBL" id="CUG93999.1"/>
    </source>
</evidence>
<evidence type="ECO:0000256" key="9">
    <source>
        <dbReference type="SAM" id="SignalP"/>
    </source>
</evidence>
<keyword evidence="6" id="KW-0067">ATP-binding</keyword>
<evidence type="ECO:0000256" key="6">
    <source>
        <dbReference type="ARBA" id="ARBA00022840"/>
    </source>
</evidence>
<feature type="transmembrane region" description="Helical" evidence="8">
    <location>
        <begin position="1239"/>
        <end position="1261"/>
    </location>
</feature>
<dbReference type="Pfam" id="PF13855">
    <property type="entry name" value="LRR_8"/>
    <property type="match status" value="6"/>
</dbReference>
<dbReference type="PANTHER" id="PTHR48053:SF71">
    <property type="entry name" value="LEUCINE RICH REPEAT FAMILY PROTEIN, EXPRESSED"/>
    <property type="match status" value="1"/>
</dbReference>
<keyword evidence="11" id="KW-1185">Reference proteome</keyword>
<keyword evidence="5" id="KW-0547">Nucleotide-binding</keyword>
<evidence type="ECO:0000256" key="5">
    <source>
        <dbReference type="ARBA" id="ARBA00022741"/>
    </source>
</evidence>
<dbReference type="InterPro" id="IPR051716">
    <property type="entry name" value="Plant_RL_S/T_kinase"/>
</dbReference>
<dbReference type="InterPro" id="IPR001611">
    <property type="entry name" value="Leu-rich_rpt"/>
</dbReference>
<dbReference type="SMART" id="SM00365">
    <property type="entry name" value="LRR_SD22"/>
    <property type="match status" value="7"/>
</dbReference>
<proteinExistence type="predicted"/>
<dbReference type="OrthoDB" id="1055148at2759"/>
<keyword evidence="3 9" id="KW-0732">Signal</keyword>
<dbReference type="FunFam" id="3.80.10.10:FF:000095">
    <property type="entry name" value="LRR receptor-like serine/threonine-protein kinase GSO1"/>
    <property type="match status" value="2"/>
</dbReference>
<feature type="transmembrane region" description="Helical" evidence="8">
    <location>
        <begin position="1182"/>
        <end position="1200"/>
    </location>
</feature>
<dbReference type="InterPro" id="IPR032675">
    <property type="entry name" value="LRR_dom_sf"/>
</dbReference>
<dbReference type="InterPro" id="IPR003591">
    <property type="entry name" value="Leu-rich_rpt_typical-subtyp"/>
</dbReference>
<name>A0A0S4JUB6_BODSA</name>
<organism evidence="10 11">
    <name type="scientific">Bodo saltans</name>
    <name type="common">Flagellated protozoan</name>
    <dbReference type="NCBI Taxonomy" id="75058"/>
    <lineage>
        <taxon>Eukaryota</taxon>
        <taxon>Discoba</taxon>
        <taxon>Euglenozoa</taxon>
        <taxon>Kinetoplastea</taxon>
        <taxon>Metakinetoplastina</taxon>
        <taxon>Eubodonida</taxon>
        <taxon>Bodonidae</taxon>
        <taxon>Bodo</taxon>
    </lineage>
</organism>
<dbReference type="GO" id="GO:0005524">
    <property type="term" value="F:ATP binding"/>
    <property type="evidence" value="ECO:0007669"/>
    <property type="project" value="UniProtKB-KW"/>
</dbReference>
<dbReference type="Pfam" id="PF00560">
    <property type="entry name" value="LRR_1"/>
    <property type="match status" value="5"/>
</dbReference>
<reference evidence="11" key="1">
    <citation type="submission" date="2015-09" db="EMBL/GenBank/DDBJ databases">
        <authorList>
            <consortium name="Pathogen Informatics"/>
        </authorList>
    </citation>
    <scope>NUCLEOTIDE SEQUENCE [LARGE SCALE GENOMIC DNA]</scope>
    <source>
        <strain evidence="11">Lake Konstanz</strain>
    </source>
</reference>
<dbReference type="SUPFAM" id="SSF52047">
    <property type="entry name" value="RNI-like"/>
    <property type="match status" value="1"/>
</dbReference>
<dbReference type="FunFam" id="3.80.10.10:FF:000041">
    <property type="entry name" value="LRR receptor-like serine/threonine-protein kinase ERECTA"/>
    <property type="match status" value="2"/>
</dbReference>
<comment type="subcellular location">
    <subcellularLocation>
        <location evidence="1">Membrane</location>
        <topology evidence="1">Single-pass membrane protein</topology>
    </subcellularLocation>
</comment>
<dbReference type="OMA" id="HEWQSLT"/>
<accession>A0A0S4JUB6</accession>
<evidence type="ECO:0000256" key="8">
    <source>
        <dbReference type="SAM" id="Phobius"/>
    </source>
</evidence>
<evidence type="ECO:0000256" key="3">
    <source>
        <dbReference type="ARBA" id="ARBA00022729"/>
    </source>
</evidence>
<keyword evidence="7 8" id="KW-0472">Membrane</keyword>
<keyword evidence="8" id="KW-0812">Transmembrane</keyword>
<evidence type="ECO:0000256" key="4">
    <source>
        <dbReference type="ARBA" id="ARBA00022737"/>
    </source>
</evidence>
<dbReference type="Proteomes" id="UP000051952">
    <property type="component" value="Unassembled WGS sequence"/>
</dbReference>
<gene>
    <name evidence="10" type="ORF">BSAL_45990</name>
</gene>
<dbReference type="SMART" id="SM00369">
    <property type="entry name" value="LRR_TYP"/>
    <property type="match status" value="15"/>
</dbReference>
<feature type="transmembrane region" description="Helical" evidence="8">
    <location>
        <begin position="1051"/>
        <end position="1072"/>
    </location>
</feature>
<dbReference type="PROSITE" id="PS51450">
    <property type="entry name" value="LRR"/>
    <property type="match status" value="1"/>
</dbReference>
<keyword evidence="4" id="KW-0677">Repeat</keyword>
<feature type="transmembrane region" description="Helical" evidence="8">
    <location>
        <begin position="1206"/>
        <end position="1232"/>
    </location>
</feature>
<dbReference type="Gene3D" id="3.80.10.10">
    <property type="entry name" value="Ribonuclease Inhibitor"/>
    <property type="match status" value="8"/>
</dbReference>
<evidence type="ECO:0000256" key="7">
    <source>
        <dbReference type="ARBA" id="ARBA00023136"/>
    </source>
</evidence>
<dbReference type="VEuPathDB" id="TriTrypDB:BSAL_45990"/>
<feature type="chain" id="PRO_5006622733" evidence="9">
    <location>
        <begin position="23"/>
        <end position="1370"/>
    </location>
</feature>
<evidence type="ECO:0000313" key="11">
    <source>
        <dbReference type="Proteomes" id="UP000051952"/>
    </source>
</evidence>